<feature type="transmembrane region" description="Helical" evidence="1">
    <location>
        <begin position="85"/>
        <end position="105"/>
    </location>
</feature>
<feature type="transmembrane region" description="Helical" evidence="1">
    <location>
        <begin position="212"/>
        <end position="232"/>
    </location>
</feature>
<dbReference type="STRING" id="448.Lery_2303"/>
<feature type="transmembrane region" description="Helical" evidence="1">
    <location>
        <begin position="312"/>
        <end position="336"/>
    </location>
</feature>
<feature type="transmembrane region" description="Helical" evidence="1">
    <location>
        <begin position="261"/>
        <end position="277"/>
    </location>
</feature>
<reference evidence="2 3" key="1">
    <citation type="submission" date="2015-11" db="EMBL/GenBank/DDBJ databases">
        <title>Genomic analysis of 38 Legionella species identifies large and diverse effector repertoires.</title>
        <authorList>
            <person name="Burstein D."/>
            <person name="Amaro F."/>
            <person name="Zusman T."/>
            <person name="Lifshitz Z."/>
            <person name="Cohen O."/>
            <person name="Gilbert J.A."/>
            <person name="Pupko T."/>
            <person name="Shuman H.A."/>
            <person name="Segal G."/>
        </authorList>
    </citation>
    <scope>NUCLEOTIDE SEQUENCE [LARGE SCALE GENOMIC DNA]</scope>
    <source>
        <strain evidence="2 3">SE-32A-C8</strain>
    </source>
</reference>
<dbReference type="Proteomes" id="UP000054773">
    <property type="component" value="Unassembled WGS sequence"/>
</dbReference>
<evidence type="ECO:0000313" key="3">
    <source>
        <dbReference type="Proteomes" id="UP000054773"/>
    </source>
</evidence>
<organism evidence="2 3">
    <name type="scientific">Legionella erythra</name>
    <dbReference type="NCBI Taxonomy" id="448"/>
    <lineage>
        <taxon>Bacteria</taxon>
        <taxon>Pseudomonadati</taxon>
        <taxon>Pseudomonadota</taxon>
        <taxon>Gammaproteobacteria</taxon>
        <taxon>Legionellales</taxon>
        <taxon>Legionellaceae</taxon>
        <taxon>Legionella</taxon>
    </lineage>
</organism>
<accession>A0A0W0TEW1</accession>
<dbReference type="AlphaFoldDB" id="A0A0W0TEW1"/>
<gene>
    <name evidence="2" type="ORF">Lery_2303</name>
</gene>
<sequence length="507" mass="57673">MRVKQAVTAACLVLAFVYLVILQVEAIWPFTIDDMYITLRYAKNWVAGGELLWNMDSPPVEGYSNFSFLVLAGYVLTWGGDPVAALKWMGVCGLFFTILALYLLSRFWFGRLISLIPCVWLLLYRGQIIWSVSGLETTTYQALLALGLYCLLRAQGYKASPQARGVPQFPMALLAGFLFVLASMTRSEAPALIMLFYCLAGWDALSRQRLALRAIACSAMVYLVAFLPYFLWRWQYYGLLFSNPVYCKGHSAEWFILDSDYLSLAWPFLLLAIYGALRKGRNRLPWYFILPSVVYLLLLIRAQSLVAFDNRLFLPVFFLLLPVSLQGLRELVTVFLPRTEQSVSTATLLLASFLMAFFFIPMMTLPQLRYFTKNPVAGEKLRLKVVQWLNQHTSADSRIVLGDSGFIPYYSPLHYTDSYCLNNKAMAMQPQAERDQWFCRTILSLKPDVVILASLIEGNKVTYMPVDQCLEQALKTNSAYQLQALYYSASDHSAYRYQIFQLVGGAP</sequence>
<feature type="transmembrane region" description="Helical" evidence="1">
    <location>
        <begin position="348"/>
        <end position="365"/>
    </location>
</feature>
<dbReference type="PATRIC" id="fig|448.7.peg.2421"/>
<feature type="transmembrane region" description="Helical" evidence="1">
    <location>
        <begin position="112"/>
        <end position="132"/>
    </location>
</feature>
<keyword evidence="1" id="KW-1133">Transmembrane helix</keyword>
<keyword evidence="3" id="KW-1185">Reference proteome</keyword>
<keyword evidence="1" id="KW-0812">Transmembrane</keyword>
<evidence type="ECO:0000256" key="1">
    <source>
        <dbReference type="SAM" id="Phobius"/>
    </source>
</evidence>
<proteinExistence type="predicted"/>
<dbReference type="OrthoDB" id="5492344at2"/>
<dbReference type="RefSeq" id="WP_058527426.1">
    <property type="nucleotide sequence ID" value="NZ_CAAAHY010000006.1"/>
</dbReference>
<keyword evidence="1" id="KW-0472">Membrane</keyword>
<evidence type="ECO:0000313" key="2">
    <source>
        <dbReference type="EMBL" id="KTC94136.1"/>
    </source>
</evidence>
<protein>
    <submittedName>
        <fullName evidence="2">LphB</fullName>
    </submittedName>
</protein>
<comment type="caution">
    <text evidence="2">The sequence shown here is derived from an EMBL/GenBank/DDBJ whole genome shotgun (WGS) entry which is preliminary data.</text>
</comment>
<dbReference type="EMBL" id="LNYA01000034">
    <property type="protein sequence ID" value="KTC94136.1"/>
    <property type="molecule type" value="Genomic_DNA"/>
</dbReference>
<name>A0A0W0TEW1_LEGER</name>
<feature type="transmembrane region" description="Helical" evidence="1">
    <location>
        <begin position="284"/>
        <end position="306"/>
    </location>
</feature>